<sequence length="446" mass="49762">MKVNKWFKVAALATTIGLGACVVTGCSKKTSASKASDTITFMFRGAEDEKKAYQSAIDEFEKKENVKVKVIATDADQYSTKLQAAISGGKTPDVFYVEQGSVMAYADNGVLKDITKYVEKSDFDLNNIWEYGVNSYRYDGEKIGKGAIYGLPKDVGPFALGYNKDMFKAAGVDLPDPDKPYTWDEFVDVCKKLTRDSNGDGKLDQWATGFNVQWSLPSFVWSNGGDWANEAKDKVTINTPEFTEALQFMADLQNVYKVTPSVSDSQTLDTYQRWMNGEIAFFPVGPWDMSTYDKLDFEYDLIPWPAGKTGKSAAYIGSLGIGVSNATKNPEKSAKLVEYLCASKECQQQLVDAKIQIPNLKDMAEKWASDTTTMPNNKKEFLDIVEDYGRALPGANTYNPEWYDEFWINIQPVLDGKKTAADYVKEVQPKMQEKLDAINQQKATAK</sequence>
<gene>
    <name evidence="6" type="ORF">SAMN05216392_1601</name>
</gene>
<keyword evidence="2" id="KW-0732">Signal</keyword>
<keyword evidence="5" id="KW-0449">Lipoprotein</keyword>
<dbReference type="Gene3D" id="3.40.190.10">
    <property type="entry name" value="Periplasmic binding protein-like II"/>
    <property type="match status" value="1"/>
</dbReference>
<proteinExistence type="predicted"/>
<dbReference type="PROSITE" id="PS51257">
    <property type="entry name" value="PROKAR_LIPOPROTEIN"/>
    <property type="match status" value="1"/>
</dbReference>
<evidence type="ECO:0000256" key="3">
    <source>
        <dbReference type="ARBA" id="ARBA00023136"/>
    </source>
</evidence>
<dbReference type="InterPro" id="IPR006059">
    <property type="entry name" value="SBP"/>
</dbReference>
<dbReference type="AlphaFoldDB" id="A0A1H1AN32"/>
<reference evidence="6 7" key="1">
    <citation type="submission" date="2016-10" db="EMBL/GenBank/DDBJ databases">
        <authorList>
            <person name="de Groot N.N."/>
        </authorList>
    </citation>
    <scope>NUCLEOTIDE SEQUENCE [LARGE SCALE GENOMIC DNA]</scope>
    <source>
        <strain evidence="6 7">Sb05</strain>
    </source>
</reference>
<dbReference type="InterPro" id="IPR050490">
    <property type="entry name" value="Bact_solute-bd_prot1"/>
</dbReference>
<evidence type="ECO:0000313" key="6">
    <source>
        <dbReference type="EMBL" id="SDQ40901.1"/>
    </source>
</evidence>
<dbReference type="EMBL" id="FNKE01000002">
    <property type="protein sequence ID" value="SDQ40901.1"/>
    <property type="molecule type" value="Genomic_DNA"/>
</dbReference>
<evidence type="ECO:0000256" key="5">
    <source>
        <dbReference type="ARBA" id="ARBA00023288"/>
    </source>
</evidence>
<dbReference type="CDD" id="cd13585">
    <property type="entry name" value="PBP2_TMBP_like"/>
    <property type="match status" value="1"/>
</dbReference>
<accession>A0A1H1AN32</accession>
<evidence type="ECO:0000313" key="7">
    <source>
        <dbReference type="Proteomes" id="UP000182870"/>
    </source>
</evidence>
<protein>
    <submittedName>
        <fullName evidence="6">Multiple sugar transport system substrate-binding protein</fullName>
    </submittedName>
</protein>
<keyword evidence="4" id="KW-0564">Palmitate</keyword>
<keyword evidence="3" id="KW-0472">Membrane</keyword>
<dbReference type="SUPFAM" id="SSF53850">
    <property type="entry name" value="Periplasmic binding protein-like II"/>
    <property type="match status" value="1"/>
</dbReference>
<name>A0A1H1AN32_STREI</name>
<keyword evidence="6" id="KW-0762">Sugar transport</keyword>
<organism evidence="6 7">
    <name type="scientific">Streptococcus equinus</name>
    <name type="common">Streptococcus bovis</name>
    <dbReference type="NCBI Taxonomy" id="1335"/>
    <lineage>
        <taxon>Bacteria</taxon>
        <taxon>Bacillati</taxon>
        <taxon>Bacillota</taxon>
        <taxon>Bacilli</taxon>
        <taxon>Lactobacillales</taxon>
        <taxon>Streptococcaceae</taxon>
        <taxon>Streptococcus</taxon>
    </lineage>
</organism>
<dbReference type="PANTHER" id="PTHR43649:SF33">
    <property type="entry name" value="POLYGALACTURONAN_RHAMNOGALACTURONAN-BINDING PROTEIN YTCQ"/>
    <property type="match status" value="1"/>
</dbReference>
<evidence type="ECO:0000256" key="4">
    <source>
        <dbReference type="ARBA" id="ARBA00023139"/>
    </source>
</evidence>
<dbReference type="PANTHER" id="PTHR43649">
    <property type="entry name" value="ARABINOSE-BINDING PROTEIN-RELATED"/>
    <property type="match status" value="1"/>
</dbReference>
<dbReference type="RefSeq" id="WP_074561168.1">
    <property type="nucleotide sequence ID" value="NZ_FNKE01000002.1"/>
</dbReference>
<keyword evidence="1" id="KW-1003">Cell membrane</keyword>
<evidence type="ECO:0000256" key="1">
    <source>
        <dbReference type="ARBA" id="ARBA00022475"/>
    </source>
</evidence>
<dbReference type="OrthoDB" id="9782846at2"/>
<dbReference type="Pfam" id="PF01547">
    <property type="entry name" value="SBP_bac_1"/>
    <property type="match status" value="1"/>
</dbReference>
<keyword evidence="6" id="KW-0813">Transport</keyword>
<evidence type="ECO:0000256" key="2">
    <source>
        <dbReference type="ARBA" id="ARBA00022729"/>
    </source>
</evidence>
<dbReference type="Proteomes" id="UP000182870">
    <property type="component" value="Unassembled WGS sequence"/>
</dbReference>